<name>A0ACB8QJV1_9AGAM</name>
<dbReference type="Proteomes" id="UP000814128">
    <property type="component" value="Unassembled WGS sequence"/>
</dbReference>
<sequence length="349" mass="40117">MDANPSSRNLDAAKQLHSRLEGYRLHVSESRSRYQTMLQDDLRVLDRPGPPNVAEADASAQMEFVKKLKFKYLEEYSKDKYIKYIVNDDPPEITAADNDKLQAANVPRKEALKTKKIQLAERWSDLKSLAPLVEQDYQKARNLANEVVAHAKDNFDSRLSLFRLRQTYPQPRYTVATAEEKLTVQVDEMQAVEDERQQGAQRVAEKKDKLKAAAKDVDRLRTERADLEQQVRAQSRNKGDDDEINALYEWYTNALVFHRSLMGLEDSHSVSENELCLAYNIYPLLNRKNQVKVTINLIFFPNSRQLANVQIQGIDGVDTEALTNNYMHANDVPGLIWAVISRARRQARL</sequence>
<protein>
    <submittedName>
        <fullName evidence="1">Uncharacterized protein</fullName>
    </submittedName>
</protein>
<evidence type="ECO:0000313" key="1">
    <source>
        <dbReference type="EMBL" id="KAI0031863.1"/>
    </source>
</evidence>
<organism evidence="1 2">
    <name type="scientific">Vararia minispora EC-137</name>
    <dbReference type="NCBI Taxonomy" id="1314806"/>
    <lineage>
        <taxon>Eukaryota</taxon>
        <taxon>Fungi</taxon>
        <taxon>Dikarya</taxon>
        <taxon>Basidiomycota</taxon>
        <taxon>Agaricomycotina</taxon>
        <taxon>Agaricomycetes</taxon>
        <taxon>Russulales</taxon>
        <taxon>Lachnocladiaceae</taxon>
        <taxon>Vararia</taxon>
    </lineage>
</organism>
<proteinExistence type="predicted"/>
<reference evidence="1" key="1">
    <citation type="submission" date="2021-02" db="EMBL/GenBank/DDBJ databases">
        <authorList>
            <consortium name="DOE Joint Genome Institute"/>
            <person name="Ahrendt S."/>
            <person name="Looney B.P."/>
            <person name="Miyauchi S."/>
            <person name="Morin E."/>
            <person name="Drula E."/>
            <person name="Courty P.E."/>
            <person name="Chicoki N."/>
            <person name="Fauchery L."/>
            <person name="Kohler A."/>
            <person name="Kuo A."/>
            <person name="Labutti K."/>
            <person name="Pangilinan J."/>
            <person name="Lipzen A."/>
            <person name="Riley R."/>
            <person name="Andreopoulos W."/>
            <person name="He G."/>
            <person name="Johnson J."/>
            <person name="Barry K.W."/>
            <person name="Grigoriev I.V."/>
            <person name="Nagy L."/>
            <person name="Hibbett D."/>
            <person name="Henrissat B."/>
            <person name="Matheny P.B."/>
            <person name="Labbe J."/>
            <person name="Martin F."/>
        </authorList>
    </citation>
    <scope>NUCLEOTIDE SEQUENCE</scope>
    <source>
        <strain evidence="1">EC-137</strain>
    </source>
</reference>
<evidence type="ECO:0000313" key="2">
    <source>
        <dbReference type="Proteomes" id="UP000814128"/>
    </source>
</evidence>
<comment type="caution">
    <text evidence="1">The sequence shown here is derived from an EMBL/GenBank/DDBJ whole genome shotgun (WGS) entry which is preliminary data.</text>
</comment>
<accession>A0ACB8QJV1</accession>
<keyword evidence="2" id="KW-1185">Reference proteome</keyword>
<dbReference type="EMBL" id="MU273565">
    <property type="protein sequence ID" value="KAI0031863.1"/>
    <property type="molecule type" value="Genomic_DNA"/>
</dbReference>
<reference evidence="1" key="2">
    <citation type="journal article" date="2022" name="New Phytol.">
        <title>Evolutionary transition to the ectomycorrhizal habit in the genomes of a hyperdiverse lineage of mushroom-forming fungi.</title>
        <authorList>
            <person name="Looney B."/>
            <person name="Miyauchi S."/>
            <person name="Morin E."/>
            <person name="Drula E."/>
            <person name="Courty P.E."/>
            <person name="Kohler A."/>
            <person name="Kuo A."/>
            <person name="LaButti K."/>
            <person name="Pangilinan J."/>
            <person name="Lipzen A."/>
            <person name="Riley R."/>
            <person name="Andreopoulos W."/>
            <person name="He G."/>
            <person name="Johnson J."/>
            <person name="Nolan M."/>
            <person name="Tritt A."/>
            <person name="Barry K.W."/>
            <person name="Grigoriev I.V."/>
            <person name="Nagy L.G."/>
            <person name="Hibbett D."/>
            <person name="Henrissat B."/>
            <person name="Matheny P.B."/>
            <person name="Labbe J."/>
            <person name="Martin F.M."/>
        </authorList>
    </citation>
    <scope>NUCLEOTIDE SEQUENCE</scope>
    <source>
        <strain evidence="1">EC-137</strain>
    </source>
</reference>
<gene>
    <name evidence="1" type="ORF">K488DRAFT_78826</name>
</gene>